<reference evidence="2 3" key="1">
    <citation type="submission" date="2018-09" db="EMBL/GenBank/DDBJ databases">
        <title>Genomic Encyclopedia of Archaeal and Bacterial Type Strains, Phase II (KMG-II): from individual species to whole genera.</title>
        <authorList>
            <person name="Goeker M."/>
        </authorList>
    </citation>
    <scope>NUCLEOTIDE SEQUENCE [LARGE SCALE GENOMIC DNA]</scope>
    <source>
        <strain evidence="2 3">DSM 11458</strain>
    </source>
</reference>
<feature type="region of interest" description="Disordered" evidence="1">
    <location>
        <begin position="1"/>
        <end position="26"/>
    </location>
</feature>
<evidence type="ECO:0000313" key="3">
    <source>
        <dbReference type="Proteomes" id="UP000284407"/>
    </source>
</evidence>
<evidence type="ECO:0000313" key="2">
    <source>
        <dbReference type="EMBL" id="RKE97911.1"/>
    </source>
</evidence>
<protein>
    <submittedName>
        <fullName evidence="2">Uncharacterized protein</fullName>
    </submittedName>
</protein>
<comment type="caution">
    <text evidence="2">The sequence shown here is derived from an EMBL/GenBank/DDBJ whole genome shotgun (WGS) entry which is preliminary data.</text>
</comment>
<sequence length="64" mass="6887">MIDISAALGPRDTSQRNGPDAPRDGLPFQDAGIANLVLWLDAVMTQKGIVEGLSLRAVIIRLMQ</sequence>
<name>A0A420DUB9_9RHOB</name>
<dbReference type="RefSeq" id="WP_025061294.1">
    <property type="nucleotide sequence ID" value="NZ_RAQK01000001.1"/>
</dbReference>
<evidence type="ECO:0000256" key="1">
    <source>
        <dbReference type="SAM" id="MobiDB-lite"/>
    </source>
</evidence>
<gene>
    <name evidence="2" type="ORF">C8N30_2547</name>
</gene>
<dbReference type="AlphaFoldDB" id="A0A420DUB9"/>
<organism evidence="2 3">
    <name type="scientific">Sulfitobacter guttiformis</name>
    <dbReference type="NCBI Taxonomy" id="74349"/>
    <lineage>
        <taxon>Bacteria</taxon>
        <taxon>Pseudomonadati</taxon>
        <taxon>Pseudomonadota</taxon>
        <taxon>Alphaproteobacteria</taxon>
        <taxon>Rhodobacterales</taxon>
        <taxon>Roseobacteraceae</taxon>
        <taxon>Sulfitobacter</taxon>
    </lineage>
</organism>
<proteinExistence type="predicted"/>
<dbReference type="Proteomes" id="UP000284407">
    <property type="component" value="Unassembled WGS sequence"/>
</dbReference>
<accession>A0A420DUB9</accession>
<keyword evidence="3" id="KW-1185">Reference proteome</keyword>
<dbReference type="EMBL" id="RAQK01000001">
    <property type="protein sequence ID" value="RKE97911.1"/>
    <property type="molecule type" value="Genomic_DNA"/>
</dbReference>